<evidence type="ECO:0000256" key="1">
    <source>
        <dbReference type="ARBA" id="ARBA00022729"/>
    </source>
</evidence>
<dbReference type="InterPro" id="IPR025232">
    <property type="entry name" value="DUF4174"/>
</dbReference>
<feature type="signal peptide" evidence="2">
    <location>
        <begin position="1"/>
        <end position="24"/>
    </location>
</feature>
<accession>A0A8G2F2C4</accession>
<dbReference type="Pfam" id="PF13778">
    <property type="entry name" value="DUF4174"/>
    <property type="match status" value="1"/>
</dbReference>
<dbReference type="Proteomes" id="UP000198615">
    <property type="component" value="Unassembled WGS sequence"/>
</dbReference>
<sequence length="149" mass="16914">MNRRKILTLAGAGLVALAARPAQAGLLDKYRWKRRLLLVFAPVKPHPNLVVQRQRLKDAAAGLKEREVTIIEVVQDSVFVDGKLAIELNAKNLRKEFDTTIVEFNVVLIGKDGGEKLRRDEAVQVEELFKTIDAMPMRQQEMRQRGQKT</sequence>
<dbReference type="OrthoDB" id="7362103at2"/>
<feature type="domain" description="DUF4174" evidence="3">
    <location>
        <begin position="27"/>
        <end position="141"/>
    </location>
</feature>
<keyword evidence="5" id="KW-1185">Reference proteome</keyword>
<dbReference type="EMBL" id="FNBW01000003">
    <property type="protein sequence ID" value="SDF45587.1"/>
    <property type="molecule type" value="Genomic_DNA"/>
</dbReference>
<keyword evidence="1 2" id="KW-0732">Signal</keyword>
<feature type="chain" id="PRO_5034170591" description="DUF4174 domain-containing protein" evidence="2">
    <location>
        <begin position="25"/>
        <end position="149"/>
    </location>
</feature>
<reference evidence="4 5" key="1">
    <citation type="submission" date="2016-10" db="EMBL/GenBank/DDBJ databases">
        <authorList>
            <person name="Varghese N."/>
            <person name="Submissions S."/>
        </authorList>
    </citation>
    <scope>NUCLEOTIDE SEQUENCE [LARGE SCALE GENOMIC DNA]</scope>
    <source>
        <strain evidence="4 5">DSM 18839</strain>
    </source>
</reference>
<dbReference type="RefSeq" id="WP_093149182.1">
    <property type="nucleotide sequence ID" value="NZ_FNBW01000003.1"/>
</dbReference>
<evidence type="ECO:0000259" key="3">
    <source>
        <dbReference type="Pfam" id="PF13778"/>
    </source>
</evidence>
<name>A0A8G2F2C4_9PROT</name>
<gene>
    <name evidence="4" type="ORF">SAMN05660686_01427</name>
</gene>
<protein>
    <recommendedName>
        <fullName evidence="3">DUF4174 domain-containing protein</fullName>
    </recommendedName>
</protein>
<proteinExistence type="predicted"/>
<evidence type="ECO:0000313" key="5">
    <source>
        <dbReference type="Proteomes" id="UP000198615"/>
    </source>
</evidence>
<evidence type="ECO:0000256" key="2">
    <source>
        <dbReference type="SAM" id="SignalP"/>
    </source>
</evidence>
<organism evidence="4 5">
    <name type="scientific">Thalassobaculum litoreum DSM 18839</name>
    <dbReference type="NCBI Taxonomy" id="1123362"/>
    <lineage>
        <taxon>Bacteria</taxon>
        <taxon>Pseudomonadati</taxon>
        <taxon>Pseudomonadota</taxon>
        <taxon>Alphaproteobacteria</taxon>
        <taxon>Rhodospirillales</taxon>
        <taxon>Thalassobaculaceae</taxon>
        <taxon>Thalassobaculum</taxon>
    </lineage>
</organism>
<dbReference type="AlphaFoldDB" id="A0A8G2F2C4"/>
<comment type="caution">
    <text evidence="4">The sequence shown here is derived from an EMBL/GenBank/DDBJ whole genome shotgun (WGS) entry which is preliminary data.</text>
</comment>
<evidence type="ECO:0000313" key="4">
    <source>
        <dbReference type="EMBL" id="SDF45587.1"/>
    </source>
</evidence>